<protein>
    <recommendedName>
        <fullName evidence="2">Glycosyl transferase family 1 domain-containing protein</fullName>
    </recommendedName>
</protein>
<dbReference type="InterPro" id="IPR001296">
    <property type="entry name" value="Glyco_trans_1"/>
</dbReference>
<comment type="caution">
    <text evidence="3">The sequence shown here is derived from an EMBL/GenBank/DDBJ whole genome shotgun (WGS) entry which is preliminary data.</text>
</comment>
<evidence type="ECO:0000256" key="1">
    <source>
        <dbReference type="ARBA" id="ARBA00022679"/>
    </source>
</evidence>
<dbReference type="STRING" id="1121945.GCA_000421805_03099"/>
<reference evidence="3 4" key="1">
    <citation type="submission" date="2017-04" db="EMBL/GenBank/DDBJ databases">
        <title>MLSA of the genus Halorubrum.</title>
        <authorList>
            <person name="De La Haba R."/>
            <person name="Sanchez-Porro C."/>
            <person name="Infante-Dominguez C."/>
            <person name="Ventosa A."/>
        </authorList>
    </citation>
    <scope>NUCLEOTIDE SEQUENCE [LARGE SCALE GENOMIC DNA]</scope>
    <source>
        <strain evidence="3 4">DSM 17463</strain>
    </source>
</reference>
<dbReference type="EMBL" id="NEDJ01000131">
    <property type="protein sequence ID" value="OSO88142.1"/>
    <property type="molecule type" value="Genomic_DNA"/>
</dbReference>
<proteinExistence type="predicted"/>
<evidence type="ECO:0000313" key="3">
    <source>
        <dbReference type="EMBL" id="OSO88142.1"/>
    </source>
</evidence>
<organism evidence="3 4">
    <name type="scientific">Halorubrum ezzemoulense DSM 17463</name>
    <dbReference type="NCBI Taxonomy" id="1121945"/>
    <lineage>
        <taxon>Archaea</taxon>
        <taxon>Methanobacteriati</taxon>
        <taxon>Methanobacteriota</taxon>
        <taxon>Stenosarchaea group</taxon>
        <taxon>Halobacteria</taxon>
        <taxon>Halobacteriales</taxon>
        <taxon>Haloferacaceae</taxon>
        <taxon>Halorubrum</taxon>
    </lineage>
</organism>
<dbReference type="AlphaFoldDB" id="A0A1X4G3S6"/>
<dbReference type="Gene3D" id="3.40.50.2000">
    <property type="entry name" value="Glycogen Phosphorylase B"/>
    <property type="match status" value="2"/>
</dbReference>
<dbReference type="PANTHER" id="PTHR46401:SF2">
    <property type="entry name" value="GLYCOSYLTRANSFERASE WBBK-RELATED"/>
    <property type="match status" value="1"/>
</dbReference>
<dbReference type="RefSeq" id="WP_080508666.1">
    <property type="nucleotide sequence ID" value="NZ_ATXS01000026.1"/>
</dbReference>
<sequence>MNDNSVLLITPWDREGGLATYSQYLTEEISDNTNLEVFNWDYESLFERGSSIGAVRDGIVGDIRESDVIHIQYTFGRFLLSGLIISAIAKLFNTETVLTQHERFENIPMAKFVYYYHQFLYVFVDRIIVHTTARKEMIPKLHRKNVLVIPHGVIHRDMNKSVEINEPIEILVPGMIRPIKGHVEIIRAMSHLSNFDLRIIGAIDNKQYYKRIVEEIEQVPTECSIAVETGFIPERELQAEIRGADIVVLAYQRYTSMSGILAHCISWNTPTLVTDCKSFRSVINTEHAFIPSHDPIGIAKGIRSIGESKQRRKIISKEFKRISQECSWSNVAEQTENCYQQVQV</sequence>
<gene>
    <name evidence="3" type="ORF">B9H04_17570</name>
</gene>
<dbReference type="GO" id="GO:0016757">
    <property type="term" value="F:glycosyltransferase activity"/>
    <property type="evidence" value="ECO:0007669"/>
    <property type="project" value="InterPro"/>
</dbReference>
<evidence type="ECO:0000259" key="2">
    <source>
        <dbReference type="Pfam" id="PF00534"/>
    </source>
</evidence>
<dbReference type="Pfam" id="PF00534">
    <property type="entry name" value="Glycos_transf_1"/>
    <property type="match status" value="1"/>
</dbReference>
<dbReference type="Proteomes" id="UP000193587">
    <property type="component" value="Unassembled WGS sequence"/>
</dbReference>
<evidence type="ECO:0000313" key="4">
    <source>
        <dbReference type="Proteomes" id="UP000193587"/>
    </source>
</evidence>
<dbReference type="SUPFAM" id="SSF53756">
    <property type="entry name" value="UDP-Glycosyltransferase/glycogen phosphorylase"/>
    <property type="match status" value="1"/>
</dbReference>
<accession>A0A1X4G3S6</accession>
<name>A0A1X4G3S6_HALEZ</name>
<dbReference type="CDD" id="cd03801">
    <property type="entry name" value="GT4_PimA-like"/>
    <property type="match status" value="1"/>
</dbReference>
<keyword evidence="1" id="KW-0808">Transferase</keyword>
<feature type="domain" description="Glycosyl transferase family 1" evidence="2">
    <location>
        <begin position="157"/>
        <end position="318"/>
    </location>
</feature>
<dbReference type="PANTHER" id="PTHR46401">
    <property type="entry name" value="GLYCOSYLTRANSFERASE WBBK-RELATED"/>
    <property type="match status" value="1"/>
</dbReference>